<organism evidence="2 3">
    <name type="scientific">Gigaspora margarita</name>
    <dbReference type="NCBI Taxonomy" id="4874"/>
    <lineage>
        <taxon>Eukaryota</taxon>
        <taxon>Fungi</taxon>
        <taxon>Fungi incertae sedis</taxon>
        <taxon>Mucoromycota</taxon>
        <taxon>Glomeromycotina</taxon>
        <taxon>Glomeromycetes</taxon>
        <taxon>Diversisporales</taxon>
        <taxon>Gigasporaceae</taxon>
        <taxon>Gigaspora</taxon>
    </lineage>
</organism>
<name>A0ABN7WPL3_GIGMA</name>
<evidence type="ECO:0000313" key="2">
    <source>
        <dbReference type="EMBL" id="CAG8836646.1"/>
    </source>
</evidence>
<proteinExistence type="predicted"/>
<feature type="region of interest" description="Disordered" evidence="1">
    <location>
        <begin position="1"/>
        <end position="24"/>
    </location>
</feature>
<reference evidence="2 3" key="1">
    <citation type="submission" date="2021-06" db="EMBL/GenBank/DDBJ databases">
        <authorList>
            <person name="Kallberg Y."/>
            <person name="Tangrot J."/>
            <person name="Rosling A."/>
        </authorList>
    </citation>
    <scope>NUCLEOTIDE SEQUENCE [LARGE SCALE GENOMIC DNA]</scope>
    <source>
        <strain evidence="2 3">120-4 pot B 10/14</strain>
    </source>
</reference>
<keyword evidence="3" id="KW-1185">Reference proteome</keyword>
<evidence type="ECO:0000313" key="3">
    <source>
        <dbReference type="Proteomes" id="UP000789901"/>
    </source>
</evidence>
<gene>
    <name evidence="2" type="ORF">GMARGA_LOCUS33137</name>
</gene>
<comment type="caution">
    <text evidence="2">The sequence shown here is derived from an EMBL/GenBank/DDBJ whole genome shotgun (WGS) entry which is preliminary data.</text>
</comment>
<evidence type="ECO:0000256" key="1">
    <source>
        <dbReference type="SAM" id="MobiDB-lite"/>
    </source>
</evidence>
<dbReference type="Proteomes" id="UP000789901">
    <property type="component" value="Unassembled WGS sequence"/>
</dbReference>
<feature type="non-terminal residue" evidence="2">
    <location>
        <position position="1"/>
    </location>
</feature>
<sequence>VAKDNNCLWSNRRNNSRRQNRSKGYDISTNIATIPQLSAQESTRERKARLYTYTDNTT</sequence>
<dbReference type="EMBL" id="CAJVQB010054075">
    <property type="protein sequence ID" value="CAG8836646.1"/>
    <property type="molecule type" value="Genomic_DNA"/>
</dbReference>
<protein>
    <submittedName>
        <fullName evidence="2">29382_t:CDS:1</fullName>
    </submittedName>
</protein>
<accession>A0ABN7WPL3</accession>